<dbReference type="PANTHER" id="PTHR45138">
    <property type="entry name" value="REGULATORY COMPONENTS OF SENSORY TRANSDUCTION SYSTEM"/>
    <property type="match status" value="1"/>
</dbReference>
<reference evidence="2 3" key="1">
    <citation type="submission" date="2019-03" db="EMBL/GenBank/DDBJ databases">
        <title>Metabolic potential of uncultured bacteria and archaea associated with petroleum seepage in deep-sea sediments.</title>
        <authorList>
            <person name="Dong X."/>
            <person name="Hubert C."/>
        </authorList>
    </citation>
    <scope>NUCLEOTIDE SEQUENCE [LARGE SCALE GENOMIC DNA]</scope>
    <source>
        <strain evidence="2">E29_bin36</strain>
    </source>
</reference>
<evidence type="ECO:0000313" key="3">
    <source>
        <dbReference type="Proteomes" id="UP000315534"/>
    </source>
</evidence>
<evidence type="ECO:0000259" key="1">
    <source>
        <dbReference type="PROSITE" id="PS50887"/>
    </source>
</evidence>
<feature type="non-terminal residue" evidence="2">
    <location>
        <position position="301"/>
    </location>
</feature>
<dbReference type="EMBL" id="SOIP01000406">
    <property type="protein sequence ID" value="TET79649.1"/>
    <property type="molecule type" value="Genomic_DNA"/>
</dbReference>
<dbReference type="InterPro" id="IPR029787">
    <property type="entry name" value="Nucleotide_cyclase"/>
</dbReference>
<comment type="caution">
    <text evidence="2">The sequence shown here is derived from an EMBL/GenBank/DDBJ whole genome shotgun (WGS) entry which is preliminary data.</text>
</comment>
<dbReference type="PANTHER" id="PTHR45138:SF9">
    <property type="entry name" value="DIGUANYLATE CYCLASE DGCM-RELATED"/>
    <property type="match status" value="1"/>
</dbReference>
<dbReference type="InterPro" id="IPR027417">
    <property type="entry name" value="P-loop_NTPase"/>
</dbReference>
<dbReference type="Pfam" id="PF00990">
    <property type="entry name" value="GGDEF"/>
    <property type="match status" value="1"/>
</dbReference>
<dbReference type="CDD" id="cd01949">
    <property type="entry name" value="GGDEF"/>
    <property type="match status" value="1"/>
</dbReference>
<dbReference type="Gene3D" id="3.40.50.300">
    <property type="entry name" value="P-loop containing nucleotide triphosphate hydrolases"/>
    <property type="match status" value="1"/>
</dbReference>
<dbReference type="InterPro" id="IPR050469">
    <property type="entry name" value="Diguanylate_Cyclase"/>
</dbReference>
<dbReference type="Proteomes" id="UP000315534">
    <property type="component" value="Unassembled WGS sequence"/>
</dbReference>
<dbReference type="AlphaFoldDB" id="A0A523XL12"/>
<accession>A0A523XL12</accession>
<organism evidence="2 3">
    <name type="scientific">candidate division TA06 bacterium</name>
    <dbReference type="NCBI Taxonomy" id="2250710"/>
    <lineage>
        <taxon>Bacteria</taxon>
        <taxon>Bacteria division TA06</taxon>
    </lineage>
</organism>
<dbReference type="InterPro" id="IPR043128">
    <property type="entry name" value="Rev_trsase/Diguanyl_cyclase"/>
</dbReference>
<dbReference type="FunFam" id="3.30.70.270:FF:000001">
    <property type="entry name" value="Diguanylate cyclase domain protein"/>
    <property type="match status" value="1"/>
</dbReference>
<protein>
    <submittedName>
        <fullName evidence="2">Diguanylate cyclase</fullName>
    </submittedName>
</protein>
<dbReference type="InterPro" id="IPR000160">
    <property type="entry name" value="GGDEF_dom"/>
</dbReference>
<dbReference type="PROSITE" id="PS50887">
    <property type="entry name" value="GGDEF"/>
    <property type="match status" value="1"/>
</dbReference>
<dbReference type="SUPFAM" id="SSF55073">
    <property type="entry name" value="Nucleotide cyclase"/>
    <property type="match status" value="1"/>
</dbReference>
<dbReference type="NCBIfam" id="TIGR00254">
    <property type="entry name" value="GGDEF"/>
    <property type="match status" value="1"/>
</dbReference>
<gene>
    <name evidence="2" type="ORF">E3J38_06945</name>
</gene>
<dbReference type="GO" id="GO:0052621">
    <property type="term" value="F:diguanylate cyclase activity"/>
    <property type="evidence" value="ECO:0007669"/>
    <property type="project" value="TreeGrafter"/>
</dbReference>
<name>A0A523XL12_UNCT6</name>
<proteinExistence type="predicted"/>
<dbReference type="SUPFAM" id="SSF52540">
    <property type="entry name" value="P-loop containing nucleoside triphosphate hydrolases"/>
    <property type="match status" value="1"/>
</dbReference>
<dbReference type="InterPro" id="IPR041664">
    <property type="entry name" value="AAA_16"/>
</dbReference>
<feature type="domain" description="GGDEF" evidence="1">
    <location>
        <begin position="41"/>
        <end position="176"/>
    </location>
</feature>
<dbReference type="Pfam" id="PF13191">
    <property type="entry name" value="AAA_16"/>
    <property type="match status" value="1"/>
</dbReference>
<evidence type="ECO:0000313" key="2">
    <source>
        <dbReference type="EMBL" id="TET79649.1"/>
    </source>
</evidence>
<dbReference type="Gene3D" id="3.30.70.270">
    <property type="match status" value="1"/>
</dbReference>
<dbReference type="SMART" id="SM00267">
    <property type="entry name" value="GGDEF"/>
    <property type="match status" value="1"/>
</dbReference>
<sequence>MREDKEKTRLEYVDDLTGLHNRRYFRERLLEEKRKADAKGLSFALMMIDLDNFKPINDRHGHLTGDQVLTEVGRLLEMSVRPSDTLCRYAGDEFVVTLPEIEEDDVIEVAERIRNNFAGASWVDEKGEPIQPVTCSLGYALYSEKGRGLNELVGGADQALYVAKRRGGNGYAGETDLHKEPIGRPLNTTPHIVGREEKLVRLRSFLEPIHEEKGKLMLIHGEAGVGKTRLVKELQQVLERRGGIALLGDCHEETRSIPYYPFREAFNRFFDERKDAGFSLLEDLPEYSQRELARILPRLKH</sequence>